<accession>A0AAD7JWL3</accession>
<evidence type="ECO:0000313" key="2">
    <source>
        <dbReference type="Proteomes" id="UP001215598"/>
    </source>
</evidence>
<dbReference type="AlphaFoldDB" id="A0AAD7JWL3"/>
<gene>
    <name evidence="1" type="ORF">B0H16DRAFT_1660755</name>
</gene>
<proteinExistence type="predicted"/>
<protein>
    <submittedName>
        <fullName evidence="1">Uncharacterized protein</fullName>
    </submittedName>
</protein>
<evidence type="ECO:0000313" key="1">
    <source>
        <dbReference type="EMBL" id="KAJ7771820.1"/>
    </source>
</evidence>
<dbReference type="EMBL" id="JARKIB010000015">
    <property type="protein sequence ID" value="KAJ7771820.1"/>
    <property type="molecule type" value="Genomic_DNA"/>
</dbReference>
<sequence length="243" mass="26131">MAGSPDDNRLSVWSALDALPAPKRPTITDDAPAGSADDVQIQGDVMVYCPLHPTAESKVELAHTKVVEVPVGQPDGVEHNSRWDFLWSVTVGLVKSSPPKTKRVETWVPSTTEISFHALWWGYRMYLPPPVMASINEDESEAEKIVGTITAALTWFLSNTNVASIPPPLQPAFLLLQKLAPYAGYIATFIAWIWGTVKHTDKGNGVVLTATWLLPVALIPSAIKASDASLTTPPTAAAQTVAA</sequence>
<reference evidence="1" key="1">
    <citation type="submission" date="2023-03" db="EMBL/GenBank/DDBJ databases">
        <title>Massive genome expansion in bonnet fungi (Mycena s.s.) driven by repeated elements and novel gene families across ecological guilds.</title>
        <authorList>
            <consortium name="Lawrence Berkeley National Laboratory"/>
            <person name="Harder C.B."/>
            <person name="Miyauchi S."/>
            <person name="Viragh M."/>
            <person name="Kuo A."/>
            <person name="Thoen E."/>
            <person name="Andreopoulos B."/>
            <person name="Lu D."/>
            <person name="Skrede I."/>
            <person name="Drula E."/>
            <person name="Henrissat B."/>
            <person name="Morin E."/>
            <person name="Kohler A."/>
            <person name="Barry K."/>
            <person name="LaButti K."/>
            <person name="Morin E."/>
            <person name="Salamov A."/>
            <person name="Lipzen A."/>
            <person name="Mereny Z."/>
            <person name="Hegedus B."/>
            <person name="Baldrian P."/>
            <person name="Stursova M."/>
            <person name="Weitz H."/>
            <person name="Taylor A."/>
            <person name="Grigoriev I.V."/>
            <person name="Nagy L.G."/>
            <person name="Martin F."/>
            <person name="Kauserud H."/>
        </authorList>
    </citation>
    <scope>NUCLEOTIDE SEQUENCE</scope>
    <source>
        <strain evidence="1">CBHHK182m</strain>
    </source>
</reference>
<name>A0AAD7JWL3_9AGAR</name>
<keyword evidence="2" id="KW-1185">Reference proteome</keyword>
<comment type="caution">
    <text evidence="1">The sequence shown here is derived from an EMBL/GenBank/DDBJ whole genome shotgun (WGS) entry which is preliminary data.</text>
</comment>
<dbReference type="Proteomes" id="UP001215598">
    <property type="component" value="Unassembled WGS sequence"/>
</dbReference>
<organism evidence="1 2">
    <name type="scientific">Mycena metata</name>
    <dbReference type="NCBI Taxonomy" id="1033252"/>
    <lineage>
        <taxon>Eukaryota</taxon>
        <taxon>Fungi</taxon>
        <taxon>Dikarya</taxon>
        <taxon>Basidiomycota</taxon>
        <taxon>Agaricomycotina</taxon>
        <taxon>Agaricomycetes</taxon>
        <taxon>Agaricomycetidae</taxon>
        <taxon>Agaricales</taxon>
        <taxon>Marasmiineae</taxon>
        <taxon>Mycenaceae</taxon>
        <taxon>Mycena</taxon>
    </lineage>
</organism>